<reference evidence="1" key="1">
    <citation type="submission" date="2020-02" db="EMBL/GenBank/DDBJ databases">
        <authorList>
            <person name="Scholz U."/>
            <person name="Mascher M."/>
            <person name="Fiebig A."/>
        </authorList>
    </citation>
    <scope>NUCLEOTIDE SEQUENCE</scope>
</reference>
<dbReference type="Proteomes" id="UP000663760">
    <property type="component" value="Chromosome 3"/>
</dbReference>
<evidence type="ECO:0000313" key="1">
    <source>
        <dbReference type="EMBL" id="CAA7393808.1"/>
    </source>
</evidence>
<keyword evidence="2" id="KW-1185">Reference proteome</keyword>
<evidence type="ECO:0000313" key="2">
    <source>
        <dbReference type="Proteomes" id="UP000663760"/>
    </source>
</evidence>
<name>A0A7I8K7Z1_SPIIN</name>
<sequence>MIREIKNIELYVPLHSSPCAIHSLMARKAARRARHAFSLSLSLSLSLPSACPPSLFFPTPLPVPVVLGHCRHELVALRPQLLSHVEEPDVPILPPVRHAVEFEERHLLDLLQHVFVQPRGARLVGAVVGDVDIDGIGGLAQVGGGAADKPHEEAVVEFDAAEGAGPQVPELLHFGDEAGDVSQWDADRRLLVEQASNPRVPCAHGEQAVLPTRQARSCPQRGKNSLQYLI</sequence>
<gene>
    <name evidence="1" type="ORF">SI8410_03004514</name>
</gene>
<organism evidence="1 2">
    <name type="scientific">Spirodela intermedia</name>
    <name type="common">Intermediate duckweed</name>
    <dbReference type="NCBI Taxonomy" id="51605"/>
    <lineage>
        <taxon>Eukaryota</taxon>
        <taxon>Viridiplantae</taxon>
        <taxon>Streptophyta</taxon>
        <taxon>Embryophyta</taxon>
        <taxon>Tracheophyta</taxon>
        <taxon>Spermatophyta</taxon>
        <taxon>Magnoliopsida</taxon>
        <taxon>Liliopsida</taxon>
        <taxon>Araceae</taxon>
        <taxon>Lemnoideae</taxon>
        <taxon>Spirodela</taxon>
    </lineage>
</organism>
<accession>A0A7I8K7Z1</accession>
<dbReference type="EMBL" id="LR746266">
    <property type="protein sequence ID" value="CAA7393808.1"/>
    <property type="molecule type" value="Genomic_DNA"/>
</dbReference>
<protein>
    <submittedName>
        <fullName evidence="1">Uncharacterized protein</fullName>
    </submittedName>
</protein>
<dbReference type="AlphaFoldDB" id="A0A7I8K7Z1"/>
<proteinExistence type="predicted"/>